<evidence type="ECO:0000256" key="1">
    <source>
        <dbReference type="SAM" id="SignalP"/>
    </source>
</evidence>
<name>A0ABX2FUW9_9BACT</name>
<proteinExistence type="predicted"/>
<evidence type="ECO:0000313" key="3">
    <source>
        <dbReference type="Proteomes" id="UP000779507"/>
    </source>
</evidence>
<sequence>MKKLLLSVALLAALLPVVAQSPAKPPLRSGVYLTGADFEQDKLTLESDPQREDHRIKLNEFFNKSYITVRHHGETHRYQKKEIFGVRDGAGTDYRLADGLDYKVLSKGPILLYQTPQHTQAKGQPLPSPYFFSAGPDAPVQRLNLAGLQKAYAGNHTFLSALDVSFPNGTDLTAYDAHNAQYRINYLYQKSLLNASTP</sequence>
<feature type="chain" id="PRO_5047544509" evidence="1">
    <location>
        <begin position="20"/>
        <end position="198"/>
    </location>
</feature>
<organism evidence="2 3">
    <name type="scientific">Hymenobacter caeli</name>
    <dbReference type="NCBI Taxonomy" id="2735894"/>
    <lineage>
        <taxon>Bacteria</taxon>
        <taxon>Pseudomonadati</taxon>
        <taxon>Bacteroidota</taxon>
        <taxon>Cytophagia</taxon>
        <taxon>Cytophagales</taxon>
        <taxon>Hymenobacteraceae</taxon>
        <taxon>Hymenobacter</taxon>
    </lineage>
</organism>
<dbReference type="RefSeq" id="WP_173811748.1">
    <property type="nucleotide sequence ID" value="NZ_JABSNP010000023.1"/>
</dbReference>
<protein>
    <submittedName>
        <fullName evidence="2">Uncharacterized protein</fullName>
    </submittedName>
</protein>
<keyword evidence="1" id="KW-0732">Signal</keyword>
<evidence type="ECO:0000313" key="2">
    <source>
        <dbReference type="EMBL" id="NRT20985.1"/>
    </source>
</evidence>
<keyword evidence="3" id="KW-1185">Reference proteome</keyword>
<reference evidence="2 3" key="1">
    <citation type="submission" date="2020-05" db="EMBL/GenBank/DDBJ databases">
        <title>Genomic Encyclopedia of Type Strains, Phase IV (KMG-V): Genome sequencing to study the core and pangenomes of soil and plant-associated prokaryotes.</title>
        <authorList>
            <person name="Whitman W."/>
        </authorList>
    </citation>
    <scope>NUCLEOTIDE SEQUENCE [LARGE SCALE GENOMIC DNA]</scope>
    <source>
        <strain evidence="2 3">9A</strain>
    </source>
</reference>
<gene>
    <name evidence="2" type="ORF">HNP98_003830</name>
</gene>
<comment type="caution">
    <text evidence="2">The sequence shown here is derived from an EMBL/GenBank/DDBJ whole genome shotgun (WGS) entry which is preliminary data.</text>
</comment>
<feature type="signal peptide" evidence="1">
    <location>
        <begin position="1"/>
        <end position="19"/>
    </location>
</feature>
<dbReference type="EMBL" id="JABSNP010000023">
    <property type="protein sequence ID" value="NRT20985.1"/>
    <property type="molecule type" value="Genomic_DNA"/>
</dbReference>
<dbReference type="Proteomes" id="UP000779507">
    <property type="component" value="Unassembled WGS sequence"/>
</dbReference>
<accession>A0ABX2FUW9</accession>